<dbReference type="GO" id="GO:0019005">
    <property type="term" value="C:SCF ubiquitin ligase complex"/>
    <property type="evidence" value="ECO:0007669"/>
    <property type="project" value="TreeGrafter"/>
</dbReference>
<protein>
    <submittedName>
        <fullName evidence="1">Uncharacterized protein</fullName>
    </submittedName>
</protein>
<sequence>MFSIAHGCPLLRVLDMSCCSSITDKGIDVLLSKCVDMREFSVPECNIKGWGFRHGKFLEKLTAIECCISDAGLVEVLQGATCLRMLDLSHNQGSLRLSSIGECCRELESLNLTWSSTLDDVALETIAEGCTNLRVLNVSWCHYHS</sequence>
<dbReference type="OrthoDB" id="550575at2759"/>
<evidence type="ECO:0000313" key="1">
    <source>
        <dbReference type="EMBL" id="KAI5068909.1"/>
    </source>
</evidence>
<evidence type="ECO:0000313" key="2">
    <source>
        <dbReference type="Proteomes" id="UP000886520"/>
    </source>
</evidence>
<comment type="caution">
    <text evidence="1">The sequence shown here is derived from an EMBL/GenBank/DDBJ whole genome shotgun (WGS) entry which is preliminary data.</text>
</comment>
<dbReference type="InterPro" id="IPR001611">
    <property type="entry name" value="Leu-rich_rpt"/>
</dbReference>
<organism evidence="1 2">
    <name type="scientific">Adiantum capillus-veneris</name>
    <name type="common">Maidenhair fern</name>
    <dbReference type="NCBI Taxonomy" id="13818"/>
    <lineage>
        <taxon>Eukaryota</taxon>
        <taxon>Viridiplantae</taxon>
        <taxon>Streptophyta</taxon>
        <taxon>Embryophyta</taxon>
        <taxon>Tracheophyta</taxon>
        <taxon>Polypodiopsida</taxon>
        <taxon>Polypodiidae</taxon>
        <taxon>Polypodiales</taxon>
        <taxon>Pteridineae</taxon>
        <taxon>Pteridaceae</taxon>
        <taxon>Vittarioideae</taxon>
        <taxon>Adiantum</taxon>
    </lineage>
</organism>
<dbReference type="InterPro" id="IPR006553">
    <property type="entry name" value="Leu-rich_rpt_Cys-con_subtyp"/>
</dbReference>
<dbReference type="SUPFAM" id="SSF52047">
    <property type="entry name" value="RNI-like"/>
    <property type="match status" value="1"/>
</dbReference>
<dbReference type="Gene3D" id="3.80.10.10">
    <property type="entry name" value="Ribonuclease Inhibitor"/>
    <property type="match status" value="2"/>
</dbReference>
<gene>
    <name evidence="1" type="ORF">GOP47_0017254</name>
</gene>
<dbReference type="SMART" id="SM00367">
    <property type="entry name" value="LRR_CC"/>
    <property type="match status" value="3"/>
</dbReference>
<dbReference type="PANTHER" id="PTHR13318">
    <property type="entry name" value="PARTNER OF PAIRED, ISOFORM B-RELATED"/>
    <property type="match status" value="1"/>
</dbReference>
<dbReference type="AlphaFoldDB" id="A0A9D4UJZ4"/>
<proteinExistence type="predicted"/>
<name>A0A9D4UJZ4_ADICA</name>
<dbReference type="InterPro" id="IPR032675">
    <property type="entry name" value="LRR_dom_sf"/>
</dbReference>
<accession>A0A9D4UJZ4</accession>
<dbReference type="Pfam" id="PF13516">
    <property type="entry name" value="LRR_6"/>
    <property type="match status" value="2"/>
</dbReference>
<dbReference type="EMBL" id="JABFUD020000016">
    <property type="protein sequence ID" value="KAI5068909.1"/>
    <property type="molecule type" value="Genomic_DNA"/>
</dbReference>
<keyword evidence="2" id="KW-1185">Reference proteome</keyword>
<dbReference type="PANTHER" id="PTHR13318:SF190">
    <property type="entry name" value="PARTNER OF PAIRED, ISOFORM B"/>
    <property type="match status" value="1"/>
</dbReference>
<dbReference type="GO" id="GO:0031146">
    <property type="term" value="P:SCF-dependent proteasomal ubiquitin-dependent protein catabolic process"/>
    <property type="evidence" value="ECO:0007669"/>
    <property type="project" value="TreeGrafter"/>
</dbReference>
<reference evidence="1" key="1">
    <citation type="submission" date="2021-01" db="EMBL/GenBank/DDBJ databases">
        <title>Adiantum capillus-veneris genome.</title>
        <authorList>
            <person name="Fang Y."/>
            <person name="Liao Q."/>
        </authorList>
    </citation>
    <scope>NUCLEOTIDE SEQUENCE</scope>
    <source>
        <strain evidence="1">H3</strain>
        <tissue evidence="1">Leaf</tissue>
    </source>
</reference>
<dbReference type="Proteomes" id="UP000886520">
    <property type="component" value="Chromosome 16"/>
</dbReference>